<dbReference type="PANTHER" id="PTHR11178:SF1">
    <property type="entry name" value="NFU1 IRON-SULFUR CLUSTER SCAFFOLD HOMOLOG, MITOCHONDRIAL"/>
    <property type="match status" value="1"/>
</dbReference>
<dbReference type="Gene3D" id="3.30.300.130">
    <property type="entry name" value="Fe-S cluster assembly (FSCA)"/>
    <property type="match status" value="1"/>
</dbReference>
<evidence type="ECO:0000313" key="5">
    <source>
        <dbReference type="Proteomes" id="UP001449582"/>
    </source>
</evidence>
<evidence type="ECO:0000259" key="3">
    <source>
        <dbReference type="Pfam" id="PF01106"/>
    </source>
</evidence>
<accession>A0ABP9U5D4</accession>
<dbReference type="EMBL" id="BAABQM010000002">
    <property type="protein sequence ID" value="GAA5414558.1"/>
    <property type="molecule type" value="Genomic_DNA"/>
</dbReference>
<dbReference type="Proteomes" id="UP001449582">
    <property type="component" value="Unassembled WGS sequence"/>
</dbReference>
<dbReference type="Pfam" id="PF01106">
    <property type="entry name" value="NifU"/>
    <property type="match status" value="1"/>
</dbReference>
<dbReference type="RefSeq" id="WP_353289725.1">
    <property type="nucleotide sequence ID" value="NZ_BAABQM010000002.1"/>
</dbReference>
<reference evidence="4" key="1">
    <citation type="submission" date="2024-02" db="EMBL/GenBank/DDBJ databases">
        <title>Draft genome sequence of new strains in genus Ureaplasma.</title>
        <authorList>
            <person name="Nakajima Y."/>
            <person name="Segawa T."/>
        </authorList>
    </citation>
    <scope>NUCLEOTIDE SEQUENCE [LARGE SCALE GENOMIC DNA]</scope>
    <source>
        <strain evidence="4">OM1</strain>
    </source>
</reference>
<sequence length="86" mass="9691">MNETKPIVVNVEDRVDEIKEIIDTIRMYIQQDGGDVEFVGVENNIVTVKLMGACVGCGMTDITYQQGLQEILRDDIEPTIEVNLVY</sequence>
<evidence type="ECO:0000256" key="2">
    <source>
        <dbReference type="ARBA" id="ARBA00049958"/>
    </source>
</evidence>
<feature type="domain" description="NIF system FeS cluster assembly NifU C-terminal" evidence="3">
    <location>
        <begin position="18"/>
        <end position="82"/>
    </location>
</feature>
<evidence type="ECO:0000256" key="1">
    <source>
        <dbReference type="ARBA" id="ARBA00006420"/>
    </source>
</evidence>
<dbReference type="InterPro" id="IPR001075">
    <property type="entry name" value="NIF_FeS_clus_asmbl_NifU_C"/>
</dbReference>
<organism evidence="4 5">
    <name type="scientific">Ureaplasma ceti</name>
    <dbReference type="NCBI Taxonomy" id="3119530"/>
    <lineage>
        <taxon>Bacteria</taxon>
        <taxon>Bacillati</taxon>
        <taxon>Mycoplasmatota</taxon>
        <taxon>Mycoplasmoidales</taxon>
        <taxon>Mycoplasmoidaceae</taxon>
        <taxon>Ureaplasma</taxon>
    </lineage>
</organism>
<comment type="function">
    <text evidence="2">May be involved in the formation or repair of [Fe-S] clusters present in iron-sulfur proteins.</text>
</comment>
<dbReference type="SUPFAM" id="SSF117916">
    <property type="entry name" value="Fe-S cluster assembly (FSCA) domain-like"/>
    <property type="match status" value="1"/>
</dbReference>
<proteinExistence type="inferred from homology"/>
<dbReference type="PANTHER" id="PTHR11178">
    <property type="entry name" value="IRON-SULFUR CLUSTER SCAFFOLD PROTEIN NFU-RELATED"/>
    <property type="match status" value="1"/>
</dbReference>
<keyword evidence="5" id="KW-1185">Reference proteome</keyword>
<name>A0ABP9U5D4_9BACT</name>
<protein>
    <submittedName>
        <fullName evidence="4">NifU family protein</fullName>
    </submittedName>
</protein>
<comment type="caution">
    <text evidence="4">The sequence shown here is derived from an EMBL/GenBank/DDBJ whole genome shotgun (WGS) entry which is preliminary data.</text>
</comment>
<dbReference type="InterPro" id="IPR034904">
    <property type="entry name" value="FSCA_dom_sf"/>
</dbReference>
<evidence type="ECO:0000313" key="4">
    <source>
        <dbReference type="EMBL" id="GAA5414558.1"/>
    </source>
</evidence>
<gene>
    <name evidence="4" type="ORF">UREOM_2690</name>
</gene>
<comment type="similarity">
    <text evidence="1">Belongs to the NifU family.</text>
</comment>